<evidence type="ECO:0000256" key="14">
    <source>
        <dbReference type="ARBA" id="ARBA00023054"/>
    </source>
</evidence>
<evidence type="ECO:0000256" key="3">
    <source>
        <dbReference type="ARBA" id="ARBA00007496"/>
    </source>
</evidence>
<dbReference type="InterPro" id="IPR033316">
    <property type="entry name" value="RBBP8-like"/>
</dbReference>
<dbReference type="GeneTree" id="ENSGT00530000063835"/>
<evidence type="ECO:0000256" key="9">
    <source>
        <dbReference type="ARBA" id="ARBA00022759"/>
    </source>
</evidence>
<feature type="region of interest" description="Disordered" evidence="21">
    <location>
        <begin position="137"/>
        <end position="177"/>
    </location>
</feature>
<accession>A0A096LVJ3</accession>
<reference evidence="24" key="2">
    <citation type="submission" date="2025-08" db="UniProtKB">
        <authorList>
            <consortium name="Ensembl"/>
        </authorList>
    </citation>
    <scope>IDENTIFICATION</scope>
</reference>
<feature type="compositionally biased region" description="Basic and acidic residues" evidence="21">
    <location>
        <begin position="356"/>
        <end position="369"/>
    </location>
</feature>
<dbReference type="STRING" id="48698.ENSPFOP00000023184"/>
<dbReference type="AlphaFoldDB" id="A0A096LVJ3"/>
<keyword evidence="15" id="KW-0238">DNA-binding</keyword>
<dbReference type="Ensembl" id="ENSPFOT00000024878.1">
    <property type="protein sequence ID" value="ENSPFOP00000023184.1"/>
    <property type="gene ID" value="ENSPFOG00000008930.2"/>
</dbReference>
<feature type="compositionally biased region" description="Basic and acidic residues" evidence="21">
    <location>
        <begin position="414"/>
        <end position="426"/>
    </location>
</feature>
<evidence type="ECO:0000256" key="19">
    <source>
        <dbReference type="ARBA" id="ARBA00023306"/>
    </source>
</evidence>
<evidence type="ECO:0000256" key="6">
    <source>
        <dbReference type="ARBA" id="ARBA00022553"/>
    </source>
</evidence>
<feature type="compositionally biased region" description="Polar residues" evidence="21">
    <location>
        <begin position="306"/>
        <end position="320"/>
    </location>
</feature>
<keyword evidence="14 20" id="KW-0175">Coiled coil</keyword>
<evidence type="ECO:0000256" key="21">
    <source>
        <dbReference type="SAM" id="MobiDB-lite"/>
    </source>
</evidence>
<dbReference type="GO" id="GO:0005634">
    <property type="term" value="C:nucleus"/>
    <property type="evidence" value="ECO:0007669"/>
    <property type="project" value="UniProtKB-SubCell"/>
</dbReference>
<evidence type="ECO:0000256" key="1">
    <source>
        <dbReference type="ARBA" id="ARBA00004123"/>
    </source>
</evidence>
<evidence type="ECO:0000256" key="20">
    <source>
        <dbReference type="SAM" id="Coils"/>
    </source>
</evidence>
<keyword evidence="12" id="KW-0378">Hydrolase</keyword>
<dbReference type="PANTHER" id="PTHR15107:SF4">
    <property type="entry name" value="DNA ENDONUCLEASE RBBP8"/>
    <property type="match status" value="1"/>
</dbReference>
<dbReference type="InterPro" id="IPR019518">
    <property type="entry name" value="CtIP_N"/>
</dbReference>
<comment type="subcellular location">
    <subcellularLocation>
        <location evidence="2">Chromosome</location>
    </subcellularLocation>
    <subcellularLocation>
        <location evidence="1">Nucleus</location>
    </subcellularLocation>
</comment>
<evidence type="ECO:0000256" key="11">
    <source>
        <dbReference type="ARBA" id="ARBA00022776"/>
    </source>
</evidence>
<keyword evidence="9" id="KW-0255">Endonuclease</keyword>
<dbReference type="GO" id="GO:0016787">
    <property type="term" value="F:hydrolase activity"/>
    <property type="evidence" value="ECO:0007669"/>
    <property type="project" value="UniProtKB-KW"/>
</dbReference>
<dbReference type="GO" id="GO:0051321">
    <property type="term" value="P:meiotic cell cycle"/>
    <property type="evidence" value="ECO:0007669"/>
    <property type="project" value="UniProtKB-KW"/>
</dbReference>
<evidence type="ECO:0000256" key="16">
    <source>
        <dbReference type="ARBA" id="ARBA00023204"/>
    </source>
</evidence>
<proteinExistence type="inferred from homology"/>
<evidence type="ECO:0000256" key="12">
    <source>
        <dbReference type="ARBA" id="ARBA00022801"/>
    </source>
</evidence>
<feature type="compositionally biased region" description="Polar residues" evidence="21">
    <location>
        <begin position="429"/>
        <end position="441"/>
    </location>
</feature>
<evidence type="ECO:0000256" key="5">
    <source>
        <dbReference type="ARBA" id="ARBA00022454"/>
    </source>
</evidence>
<evidence type="ECO:0000313" key="24">
    <source>
        <dbReference type="Ensembl" id="ENSPFOP00000023184.1"/>
    </source>
</evidence>
<dbReference type="Pfam" id="PF08573">
    <property type="entry name" value="SAE2"/>
    <property type="match status" value="1"/>
</dbReference>
<dbReference type="GO" id="GO:0010792">
    <property type="term" value="P:DNA double-strand break processing involved in repair via single-strand annealing"/>
    <property type="evidence" value="ECO:0007669"/>
    <property type="project" value="TreeGrafter"/>
</dbReference>
<evidence type="ECO:0000256" key="8">
    <source>
        <dbReference type="ARBA" id="ARBA00022722"/>
    </source>
</evidence>
<dbReference type="GO" id="GO:0005694">
    <property type="term" value="C:chromosome"/>
    <property type="evidence" value="ECO:0007669"/>
    <property type="project" value="UniProtKB-SubCell"/>
</dbReference>
<keyword evidence="6" id="KW-0597">Phosphoprotein</keyword>
<keyword evidence="19" id="KW-0131">Cell cycle</keyword>
<evidence type="ECO:0000259" key="22">
    <source>
        <dbReference type="Pfam" id="PF08573"/>
    </source>
</evidence>
<reference evidence="24" key="3">
    <citation type="submission" date="2025-09" db="UniProtKB">
        <authorList>
            <consortium name="Ensembl"/>
        </authorList>
    </citation>
    <scope>IDENTIFICATION</scope>
</reference>
<evidence type="ECO:0000256" key="4">
    <source>
        <dbReference type="ARBA" id="ARBA00020680"/>
    </source>
</evidence>
<dbReference type="eggNOG" id="ENOG502QTV5">
    <property type="taxonomic scope" value="Eukaryota"/>
</dbReference>
<dbReference type="EMBL" id="AYCK01011436">
    <property type="status" value="NOT_ANNOTATED_CDS"/>
    <property type="molecule type" value="Genomic_DNA"/>
</dbReference>
<protein>
    <recommendedName>
        <fullName evidence="4">DNA endonuclease RBBP8</fullName>
    </recommendedName>
</protein>
<feature type="region of interest" description="Disordered" evidence="21">
    <location>
        <begin position="305"/>
        <end position="324"/>
    </location>
</feature>
<evidence type="ECO:0000313" key="25">
    <source>
        <dbReference type="Proteomes" id="UP000028760"/>
    </source>
</evidence>
<organism evidence="24 25">
    <name type="scientific">Poecilia formosa</name>
    <name type="common">Amazon molly</name>
    <name type="synonym">Limia formosa</name>
    <dbReference type="NCBI Taxonomy" id="48698"/>
    <lineage>
        <taxon>Eukaryota</taxon>
        <taxon>Metazoa</taxon>
        <taxon>Chordata</taxon>
        <taxon>Craniata</taxon>
        <taxon>Vertebrata</taxon>
        <taxon>Euteleostomi</taxon>
        <taxon>Actinopterygii</taxon>
        <taxon>Neopterygii</taxon>
        <taxon>Teleostei</taxon>
        <taxon>Neoteleostei</taxon>
        <taxon>Acanthomorphata</taxon>
        <taxon>Ovalentaria</taxon>
        <taxon>Atherinomorphae</taxon>
        <taxon>Cyprinodontiformes</taxon>
        <taxon>Poeciliidae</taxon>
        <taxon>Poeciliinae</taxon>
        <taxon>Poecilia</taxon>
    </lineage>
</organism>
<evidence type="ECO:0000256" key="17">
    <source>
        <dbReference type="ARBA" id="ARBA00023242"/>
    </source>
</evidence>
<evidence type="ECO:0000256" key="15">
    <source>
        <dbReference type="ARBA" id="ARBA00023125"/>
    </source>
</evidence>
<keyword evidence="11" id="KW-0498">Mitosis</keyword>
<feature type="coiled-coil region" evidence="20">
    <location>
        <begin position="26"/>
        <end position="81"/>
    </location>
</feature>
<keyword evidence="25" id="KW-1185">Reference proteome</keyword>
<comment type="similarity">
    <text evidence="3">Belongs to the COM1/SAE2/CtIP family.</text>
</comment>
<keyword evidence="7" id="KW-0132">Cell division</keyword>
<feature type="domain" description="DNA endonuclease activator Ctp1 C-terminal" evidence="22">
    <location>
        <begin position="607"/>
        <end position="642"/>
    </location>
</feature>
<evidence type="ECO:0000259" key="23">
    <source>
        <dbReference type="Pfam" id="PF10482"/>
    </source>
</evidence>
<feature type="compositionally biased region" description="Polar residues" evidence="21">
    <location>
        <begin position="393"/>
        <end position="404"/>
    </location>
</feature>
<keyword evidence="16" id="KW-0234">DNA repair</keyword>
<evidence type="ECO:0000256" key="13">
    <source>
        <dbReference type="ARBA" id="ARBA00022833"/>
    </source>
</evidence>
<dbReference type="EMBL" id="AYCK01011437">
    <property type="status" value="NOT_ANNOTATED_CDS"/>
    <property type="molecule type" value="Genomic_DNA"/>
</dbReference>
<dbReference type="Pfam" id="PF10482">
    <property type="entry name" value="CtIP_N"/>
    <property type="match status" value="1"/>
</dbReference>
<dbReference type="InterPro" id="IPR013882">
    <property type="entry name" value="Ctp1_C"/>
</dbReference>
<dbReference type="Proteomes" id="UP000028760">
    <property type="component" value="Unassembled WGS sequence"/>
</dbReference>
<feature type="region of interest" description="Disordered" evidence="21">
    <location>
        <begin position="649"/>
        <end position="679"/>
    </location>
</feature>
<feature type="region of interest" description="Disordered" evidence="21">
    <location>
        <begin position="539"/>
        <end position="569"/>
    </location>
</feature>
<feature type="region of interest" description="Disordered" evidence="21">
    <location>
        <begin position="341"/>
        <end position="448"/>
    </location>
</feature>
<feature type="domain" description="DNA endonuclease Ctp1 N-terminal" evidence="23">
    <location>
        <begin position="18"/>
        <end position="130"/>
    </location>
</feature>
<evidence type="ECO:0000256" key="18">
    <source>
        <dbReference type="ARBA" id="ARBA00023254"/>
    </source>
</evidence>
<keyword evidence="5" id="KW-0158">Chromosome</keyword>
<keyword evidence="10" id="KW-0227">DNA damage</keyword>
<sequence length="679" mass="77068">MSSPGDRSGCSVSPADLFEDVWRQLKECHQNTVQEYESKVSKLKKDRCLDAQKLEVFYNRNQQLKEQNKSLQDSIGLLEDRLRVAECDRCAALEEKLKSSQDQNMVVITKLKNENKNLEDENRNLQAELQKMKMRHADLEETSERDEGVIPDSPILTSSLPAANRLRKRKHPDKSRRVRYAETPLPQKNNSLFNELKKEADGGAKNSGREVLVPNTCELDTSQSSNDMKEETEKVVAETCALEVLDCRHLKAELTPRHLNSTRNIWKHNARLRQARRHLIMLDPSVLSARSSNNLLFPHTLRPFSSAAQTRSPDSTTEKSPSLLPCIKRFSEEGSVCWAKRKKDDSGAELQGEGRAGSKEKVDNQKEGKPLQLETTSQTTTPSFRKEQPDNEAPNQKLNVSYASPTFKKPLSKAGDEPDGSRRAPPQDRSATQKCLQSNNAGRKGMVESTWSIDPALALSMFESEEVEEEQRPGELADTDCTWVSHSMLQRRAEDSQDGERVKSGLGEKANDSLDMMFDATTFGEYKSYTCSNLDQSQHCGGGDDDDDGGKVEEINDQDLPESPACHSRTREPTFAHVAVIRKKDERRKLKGTTCKECEVYYAHLPEEEKQKKLSACSRHRYRFIPPCTPENFWEVGFPSTQTCIERGYIREEKNPQARSRRRQPFNVLFTPKKSQEQS</sequence>
<dbReference type="GO" id="GO:0003684">
    <property type="term" value="F:damaged DNA binding"/>
    <property type="evidence" value="ECO:0007669"/>
    <property type="project" value="TreeGrafter"/>
</dbReference>
<dbReference type="OMA" id="NTCEMDA"/>
<keyword evidence="18" id="KW-0469">Meiosis</keyword>
<feature type="compositionally biased region" description="Polar residues" evidence="21">
    <location>
        <begin position="373"/>
        <end position="383"/>
    </location>
</feature>
<evidence type="ECO:0000256" key="2">
    <source>
        <dbReference type="ARBA" id="ARBA00004286"/>
    </source>
</evidence>
<dbReference type="GO" id="GO:0004519">
    <property type="term" value="F:endonuclease activity"/>
    <property type="evidence" value="ECO:0007669"/>
    <property type="project" value="UniProtKB-KW"/>
</dbReference>
<dbReference type="PANTHER" id="PTHR15107">
    <property type="entry name" value="RETINOBLASTOMA BINDING PROTEIN 8"/>
    <property type="match status" value="1"/>
</dbReference>
<feature type="compositionally biased region" description="Basic residues" evidence="21">
    <location>
        <begin position="165"/>
        <end position="177"/>
    </location>
</feature>
<keyword evidence="17" id="KW-0539">Nucleus</keyword>
<dbReference type="GO" id="GO:0051301">
    <property type="term" value="P:cell division"/>
    <property type="evidence" value="ECO:0007669"/>
    <property type="project" value="UniProtKB-KW"/>
</dbReference>
<keyword evidence="13" id="KW-0862">Zinc</keyword>
<evidence type="ECO:0000256" key="7">
    <source>
        <dbReference type="ARBA" id="ARBA00022618"/>
    </source>
</evidence>
<reference evidence="25" key="1">
    <citation type="submission" date="2013-10" db="EMBL/GenBank/DDBJ databases">
        <authorList>
            <person name="Schartl M."/>
            <person name="Warren W."/>
        </authorList>
    </citation>
    <scope>NUCLEOTIDE SEQUENCE [LARGE SCALE GENOMIC DNA]</scope>
    <source>
        <strain evidence="25">female</strain>
    </source>
</reference>
<name>A0A096LVJ3_POEFO</name>
<keyword evidence="8" id="KW-0540">Nuclease</keyword>
<evidence type="ECO:0000256" key="10">
    <source>
        <dbReference type="ARBA" id="ARBA00022763"/>
    </source>
</evidence>